<dbReference type="EMBL" id="JASSZA010000019">
    <property type="protein sequence ID" value="KAK2088131.1"/>
    <property type="molecule type" value="Genomic_DNA"/>
</dbReference>
<evidence type="ECO:0000313" key="2">
    <source>
        <dbReference type="Proteomes" id="UP001266305"/>
    </source>
</evidence>
<name>A0ABQ9TU21_SAGOE</name>
<protein>
    <submittedName>
        <fullName evidence="1">Uncharacterized protein</fullName>
    </submittedName>
</protein>
<reference evidence="1 2" key="1">
    <citation type="submission" date="2023-05" db="EMBL/GenBank/DDBJ databases">
        <title>B98-5 Cell Line De Novo Hybrid Assembly: An Optical Mapping Approach.</title>
        <authorList>
            <person name="Kananen K."/>
            <person name="Auerbach J.A."/>
            <person name="Kautto E."/>
            <person name="Blachly J.S."/>
        </authorList>
    </citation>
    <scope>NUCLEOTIDE SEQUENCE [LARGE SCALE GENOMIC DNA]</scope>
    <source>
        <strain evidence="1">B95-8</strain>
        <tissue evidence="1">Cell line</tissue>
    </source>
</reference>
<comment type="caution">
    <text evidence="1">The sequence shown here is derived from an EMBL/GenBank/DDBJ whole genome shotgun (WGS) entry which is preliminary data.</text>
</comment>
<keyword evidence="2" id="KW-1185">Reference proteome</keyword>
<feature type="non-terminal residue" evidence="1">
    <location>
        <position position="1"/>
    </location>
</feature>
<dbReference type="Proteomes" id="UP001266305">
    <property type="component" value="Unassembled WGS sequence"/>
</dbReference>
<evidence type="ECO:0000313" key="1">
    <source>
        <dbReference type="EMBL" id="KAK2088131.1"/>
    </source>
</evidence>
<gene>
    <name evidence="1" type="ORF">P7K49_034038</name>
</gene>
<proteinExistence type="predicted"/>
<organism evidence="1 2">
    <name type="scientific">Saguinus oedipus</name>
    <name type="common">Cotton-top tamarin</name>
    <name type="synonym">Oedipomidas oedipus</name>
    <dbReference type="NCBI Taxonomy" id="9490"/>
    <lineage>
        <taxon>Eukaryota</taxon>
        <taxon>Metazoa</taxon>
        <taxon>Chordata</taxon>
        <taxon>Craniata</taxon>
        <taxon>Vertebrata</taxon>
        <taxon>Euteleostomi</taxon>
        <taxon>Mammalia</taxon>
        <taxon>Eutheria</taxon>
        <taxon>Euarchontoglires</taxon>
        <taxon>Primates</taxon>
        <taxon>Haplorrhini</taxon>
        <taxon>Platyrrhini</taxon>
        <taxon>Cebidae</taxon>
        <taxon>Callitrichinae</taxon>
        <taxon>Saguinus</taxon>
    </lineage>
</organism>
<accession>A0ABQ9TU21</accession>
<sequence>WEWSQMPSHSARCSVPGCRPSGYTQSASPWLEWEFHQDEAEVRCEEALCAAWNHGWILQGKAEMRRGNPGGIKPGLYLAVSQDHKPVANAESEGNFSVHAEEFPFSALIASQPTLTLMEPWAPSSSTSVSPDGSGGFPALTLPSTPFDCSQVYSSYGGKTLRVSWPL</sequence>